<evidence type="ECO:0000313" key="2">
    <source>
        <dbReference type="Proteomes" id="UP000315471"/>
    </source>
</evidence>
<reference evidence="1 2" key="1">
    <citation type="submission" date="2019-02" db="EMBL/GenBank/DDBJ databases">
        <title>Deep-cultivation of Planctomycetes and their phenomic and genomic characterization uncovers novel biology.</title>
        <authorList>
            <person name="Wiegand S."/>
            <person name="Jogler M."/>
            <person name="Boedeker C."/>
            <person name="Pinto D."/>
            <person name="Vollmers J."/>
            <person name="Rivas-Marin E."/>
            <person name="Kohn T."/>
            <person name="Peeters S.H."/>
            <person name="Heuer A."/>
            <person name="Rast P."/>
            <person name="Oberbeckmann S."/>
            <person name="Bunk B."/>
            <person name="Jeske O."/>
            <person name="Meyerdierks A."/>
            <person name="Storesund J.E."/>
            <person name="Kallscheuer N."/>
            <person name="Luecker S."/>
            <person name="Lage O.M."/>
            <person name="Pohl T."/>
            <person name="Merkel B.J."/>
            <person name="Hornburger P."/>
            <person name="Mueller R.-W."/>
            <person name="Bruemmer F."/>
            <person name="Labrenz M."/>
            <person name="Spormann A.M."/>
            <person name="Op Den Camp H."/>
            <person name="Overmann J."/>
            <person name="Amann R."/>
            <person name="Jetten M.S.M."/>
            <person name="Mascher T."/>
            <person name="Medema M.H."/>
            <person name="Devos D.P."/>
            <person name="Kaster A.-K."/>
            <person name="Ovreas L."/>
            <person name="Rohde M."/>
            <person name="Galperin M.Y."/>
            <person name="Jogler C."/>
        </authorList>
    </citation>
    <scope>NUCLEOTIDE SEQUENCE [LARGE SCALE GENOMIC DNA]</scope>
    <source>
        <strain evidence="1 2">Q31b</strain>
    </source>
</reference>
<sequence>MLQSSVLKETVLKQEGFHMRCHGNPFSRRGFLAAGTLGGLGLSLPDLLMRQAAAEQKHYDFIEAKAKSVIHIFLPGGLAQQESFDPKPYSPLEYRGEMGTVKTNTGEVFCESIPQLAKRADKFSVIRSMSHGEAAHERGTHNMFTGYKPSPALSYPSFGAVVSHEYGPRNNLPPYICIPKVPNEYAGTGYLPSSYGAFALGADPARDDFKVRDLDLAGGVDQERFIRRKSALEIVNQRFAERGSCDSVDAMNTFYQRAYDLLDTPAAKEAFDLSKENAKMRDRYGRNEAGQRMLMARRLVEAGSRLVTLTYGGWDMHANITAGVRNLMPRLDVALSALLDDLSERGLLDETLVMLTSEFGRTPKVNADAGRDHWPKVFSVMLAGGGIQAGLIHGASDSTASEPELDPVSPADLATTMYRLLGIVADKELMAPGDRPIEIVNGGKLITPLLA</sequence>
<dbReference type="InterPro" id="IPR017850">
    <property type="entry name" value="Alkaline_phosphatase_core_sf"/>
</dbReference>
<dbReference type="PANTHER" id="PTHR43737:SF1">
    <property type="entry name" value="DUF1501 DOMAIN-CONTAINING PROTEIN"/>
    <property type="match status" value="1"/>
</dbReference>
<dbReference type="Pfam" id="PF07394">
    <property type="entry name" value="DUF1501"/>
    <property type="match status" value="1"/>
</dbReference>
<dbReference type="Proteomes" id="UP000315471">
    <property type="component" value="Unassembled WGS sequence"/>
</dbReference>
<protein>
    <recommendedName>
        <fullName evidence="3">Sulfatase</fullName>
    </recommendedName>
</protein>
<organism evidence="1 2">
    <name type="scientific">Novipirellula aureliae</name>
    <dbReference type="NCBI Taxonomy" id="2527966"/>
    <lineage>
        <taxon>Bacteria</taxon>
        <taxon>Pseudomonadati</taxon>
        <taxon>Planctomycetota</taxon>
        <taxon>Planctomycetia</taxon>
        <taxon>Pirellulales</taxon>
        <taxon>Pirellulaceae</taxon>
        <taxon>Novipirellula</taxon>
    </lineage>
</organism>
<dbReference type="AlphaFoldDB" id="A0A5C6DBP7"/>
<accession>A0A5C6DBP7</accession>
<dbReference type="PROSITE" id="PS51318">
    <property type="entry name" value="TAT"/>
    <property type="match status" value="1"/>
</dbReference>
<dbReference type="InterPro" id="IPR010869">
    <property type="entry name" value="DUF1501"/>
</dbReference>
<evidence type="ECO:0000313" key="1">
    <source>
        <dbReference type="EMBL" id="TWU33615.1"/>
    </source>
</evidence>
<gene>
    <name evidence="1" type="ORF">Q31b_56720</name>
</gene>
<proteinExistence type="predicted"/>
<dbReference type="Gene3D" id="3.40.720.10">
    <property type="entry name" value="Alkaline Phosphatase, subunit A"/>
    <property type="match status" value="1"/>
</dbReference>
<name>A0A5C6DBP7_9BACT</name>
<comment type="caution">
    <text evidence="1">The sequence shown here is derived from an EMBL/GenBank/DDBJ whole genome shotgun (WGS) entry which is preliminary data.</text>
</comment>
<evidence type="ECO:0008006" key="3">
    <source>
        <dbReference type="Google" id="ProtNLM"/>
    </source>
</evidence>
<keyword evidence="2" id="KW-1185">Reference proteome</keyword>
<dbReference type="EMBL" id="SJPY01000013">
    <property type="protein sequence ID" value="TWU33615.1"/>
    <property type="molecule type" value="Genomic_DNA"/>
</dbReference>
<dbReference type="InterPro" id="IPR006311">
    <property type="entry name" value="TAT_signal"/>
</dbReference>
<dbReference type="PANTHER" id="PTHR43737">
    <property type="entry name" value="BLL7424 PROTEIN"/>
    <property type="match status" value="1"/>
</dbReference>
<dbReference type="SUPFAM" id="SSF53649">
    <property type="entry name" value="Alkaline phosphatase-like"/>
    <property type="match status" value="1"/>
</dbReference>